<gene>
    <name evidence="2" type="ORF">Csp_A06760</name>
</gene>
<dbReference type="InterPro" id="IPR012337">
    <property type="entry name" value="RNaseH-like_sf"/>
</dbReference>
<reference evidence="2" key="1">
    <citation type="journal article" date="2010" name="Nature">
        <title>The dynamic genome of Hydra.</title>
        <authorList>
            <person name="Chapman J.A."/>
            <person name="Kirkness E.F."/>
            <person name="Simakov O."/>
            <person name="Hampson S.E."/>
            <person name="Mitros T."/>
            <person name="Weinmaier T."/>
            <person name="Rattei T."/>
            <person name="Balasubramanian P.G."/>
            <person name="Borman J."/>
            <person name="Busam D."/>
            <person name="Disbennett K."/>
            <person name="Pfannkoch C."/>
            <person name="Sumin N."/>
            <person name="Sutton G."/>
            <person name="Viswanathan L."/>
            <person name="Walenz B."/>
            <person name="Goodstein D.M."/>
            <person name="Hellsten U."/>
            <person name="Kawashima T."/>
            <person name="Prochnik S.E."/>
            <person name="Putnam N.H."/>
            <person name="Shu S."/>
            <person name="Blumberg B."/>
            <person name="Dana C.E."/>
            <person name="Gee L."/>
            <person name="Kibler D.F."/>
            <person name="Law L."/>
            <person name="Lindgens D."/>
            <person name="Martinez D.E."/>
            <person name="Peng J."/>
            <person name="Wigge P.A."/>
            <person name="Bertulat B."/>
            <person name="Guder C."/>
            <person name="Nakamura Y."/>
            <person name="Ozbek S."/>
            <person name="Watanabe H."/>
            <person name="Khalturin K."/>
            <person name="Hemmrich G."/>
            <person name="Franke A."/>
            <person name="Augustin R."/>
            <person name="Fraune S."/>
            <person name="Hayakawa E."/>
            <person name="Hayakawa S."/>
            <person name="Hirose M."/>
            <person name="Hwang J."/>
            <person name="Ikeo K."/>
            <person name="Nishimiya-Fujisawa C."/>
            <person name="Ogura A."/>
            <person name="Takahashi T."/>
            <person name="Steinmetz P.R."/>
            <person name="Zhang X."/>
            <person name="Aufschnaiter R."/>
            <person name="Eder M.K."/>
            <person name="Gorny A.K."/>
            <person name="Salvenmoser W."/>
            <person name="Heimberg A.M."/>
            <person name="Wheeler B.M."/>
            <person name="Peterson K.J."/>
            <person name="Boettger A."/>
            <person name="Tischler P."/>
            <person name="Wolf A."/>
            <person name="Gojobori T."/>
            <person name="Remington K.A."/>
            <person name="Strausberg R.L."/>
            <person name="Venter J."/>
            <person name="Technau U."/>
            <person name="Hobmayer B."/>
            <person name="Bosch T.C."/>
            <person name="Holstein T.W."/>
            <person name="Fujisawa T."/>
            <person name="Bode H.R."/>
            <person name="David C.N."/>
            <person name="Rokhsar D.S."/>
            <person name="Steele R.E."/>
        </authorList>
    </citation>
    <scope>NUCLEOTIDE SEQUENCE</scope>
</reference>
<evidence type="ECO:0000259" key="1">
    <source>
        <dbReference type="Pfam" id="PF13683"/>
    </source>
</evidence>
<dbReference type="AlphaFoldDB" id="C9Y975"/>
<dbReference type="EMBL" id="FN543104">
    <property type="protein sequence ID" value="CBA28336.1"/>
    <property type="molecule type" value="Genomic_DNA"/>
</dbReference>
<dbReference type="GO" id="GO:0015074">
    <property type="term" value="P:DNA integration"/>
    <property type="evidence" value="ECO:0007669"/>
    <property type="project" value="InterPro"/>
</dbReference>
<dbReference type="Pfam" id="PF13683">
    <property type="entry name" value="rve_3"/>
    <property type="match status" value="1"/>
</dbReference>
<dbReference type="SUPFAM" id="SSF53098">
    <property type="entry name" value="Ribonuclease H-like"/>
    <property type="match status" value="1"/>
</dbReference>
<name>C9Y975_CURXX</name>
<sequence>MGEFGWPSGVSQARSDIARYIDWYNAERQHSSHAGQTPDEVWLAGLPELQEVA</sequence>
<dbReference type="InterPro" id="IPR001584">
    <property type="entry name" value="Integrase_cat-core"/>
</dbReference>
<organism evidence="2">
    <name type="scientific">Curvibacter symbiont subsp. Hydra magnipapillata</name>
    <dbReference type="NCBI Taxonomy" id="667019"/>
    <lineage>
        <taxon>Bacteria</taxon>
        <taxon>Pseudomonadati</taxon>
        <taxon>Pseudomonadota</taxon>
        <taxon>Betaproteobacteria</taxon>
        <taxon>Burkholderiales</taxon>
        <taxon>Comamonadaceae</taxon>
        <taxon>Curvibacter</taxon>
    </lineage>
</organism>
<evidence type="ECO:0000313" key="2">
    <source>
        <dbReference type="EMBL" id="CBA28336.1"/>
    </source>
</evidence>
<accession>C9Y975</accession>
<protein>
    <recommendedName>
        <fullName evidence="1">Integrase catalytic domain-containing protein</fullName>
    </recommendedName>
</protein>
<feature type="domain" description="Integrase catalytic" evidence="1">
    <location>
        <begin position="9"/>
        <end position="38"/>
    </location>
</feature>
<proteinExistence type="predicted"/>